<keyword evidence="10 13" id="KW-1133">Transmembrane helix</keyword>
<evidence type="ECO:0000256" key="9">
    <source>
        <dbReference type="ARBA" id="ARBA00022982"/>
    </source>
</evidence>
<dbReference type="Pfam" id="PF15879">
    <property type="entry name" value="MWFE"/>
    <property type="match status" value="1"/>
</dbReference>
<comment type="similarity">
    <text evidence="3">Belongs to the complex I NDUFA1 subunit family.</text>
</comment>
<accession>A0A9E7FPI4</accession>
<keyword evidence="15" id="KW-1185">Reference proteome</keyword>
<dbReference type="EMBL" id="CP097506">
    <property type="protein sequence ID" value="URD97638.1"/>
    <property type="molecule type" value="Genomic_DNA"/>
</dbReference>
<evidence type="ECO:0000256" key="6">
    <source>
        <dbReference type="ARBA" id="ARBA00022660"/>
    </source>
</evidence>
<keyword evidence="11" id="KW-0496">Mitochondrion</keyword>
<dbReference type="GO" id="GO:0005743">
    <property type="term" value="C:mitochondrial inner membrane"/>
    <property type="evidence" value="ECO:0007669"/>
    <property type="project" value="UniProtKB-SubCell"/>
</dbReference>
<proteinExistence type="inferred from homology"/>
<reference evidence="14" key="1">
    <citation type="submission" date="2022-05" db="EMBL/GenBank/DDBJ databases">
        <title>The Musa troglodytarum L. genome provides insights into the mechanism of non-climacteric behaviour and enrichment of carotenoids.</title>
        <authorList>
            <person name="Wang J."/>
        </authorList>
    </citation>
    <scope>NUCLEOTIDE SEQUENCE</scope>
    <source>
        <tissue evidence="14">Leaf</tissue>
    </source>
</reference>
<dbReference type="InterPro" id="IPR017384">
    <property type="entry name" value="NADH_Ub_cplx-1_asu_su-1"/>
</dbReference>
<keyword evidence="9" id="KW-0249">Electron transport</keyword>
<evidence type="ECO:0000256" key="11">
    <source>
        <dbReference type="ARBA" id="ARBA00023128"/>
    </source>
</evidence>
<evidence type="ECO:0000256" key="12">
    <source>
        <dbReference type="ARBA" id="ARBA00023136"/>
    </source>
</evidence>
<feature type="transmembrane region" description="Helical" evidence="13">
    <location>
        <begin position="46"/>
        <end position="67"/>
    </location>
</feature>
<feature type="non-terminal residue" evidence="14">
    <location>
        <position position="1"/>
    </location>
</feature>
<keyword evidence="8" id="KW-0999">Mitochondrion inner membrane</keyword>
<evidence type="ECO:0000256" key="8">
    <source>
        <dbReference type="ARBA" id="ARBA00022792"/>
    </source>
</evidence>
<evidence type="ECO:0000256" key="10">
    <source>
        <dbReference type="ARBA" id="ARBA00022989"/>
    </source>
</evidence>
<evidence type="ECO:0000256" key="2">
    <source>
        <dbReference type="ARBA" id="ARBA00004298"/>
    </source>
</evidence>
<evidence type="ECO:0000256" key="5">
    <source>
        <dbReference type="ARBA" id="ARBA00022448"/>
    </source>
</evidence>
<dbReference type="AlphaFoldDB" id="A0A9E7FPI4"/>
<evidence type="ECO:0000256" key="7">
    <source>
        <dbReference type="ARBA" id="ARBA00022692"/>
    </source>
</evidence>
<name>A0A9E7FPI4_9LILI</name>
<dbReference type="PANTHER" id="PTHR17098">
    <property type="entry name" value="NADH-UBIQUINONE OXIDOREDUCTASE MWFE SUBUNIT"/>
    <property type="match status" value="1"/>
</dbReference>
<keyword evidence="7 13" id="KW-0812">Transmembrane</keyword>
<organism evidence="14 15">
    <name type="scientific">Musa troglodytarum</name>
    <name type="common">fe'i banana</name>
    <dbReference type="NCBI Taxonomy" id="320322"/>
    <lineage>
        <taxon>Eukaryota</taxon>
        <taxon>Viridiplantae</taxon>
        <taxon>Streptophyta</taxon>
        <taxon>Embryophyta</taxon>
        <taxon>Tracheophyta</taxon>
        <taxon>Spermatophyta</taxon>
        <taxon>Magnoliopsida</taxon>
        <taxon>Liliopsida</taxon>
        <taxon>Zingiberales</taxon>
        <taxon>Musaceae</taxon>
        <taxon>Musa</taxon>
    </lineage>
</organism>
<keyword evidence="12 13" id="KW-0472">Membrane</keyword>
<keyword evidence="6" id="KW-0679">Respiratory chain</keyword>
<evidence type="ECO:0000256" key="1">
    <source>
        <dbReference type="ARBA" id="ARBA00003195"/>
    </source>
</evidence>
<comment type="subcellular location">
    <subcellularLocation>
        <location evidence="2">Mitochondrion inner membrane</location>
        <topology evidence="2">Single-pass membrane protein</topology>
        <orientation evidence="2">Matrix side</orientation>
    </subcellularLocation>
</comment>
<evidence type="ECO:0000256" key="13">
    <source>
        <dbReference type="SAM" id="Phobius"/>
    </source>
</evidence>
<evidence type="ECO:0000256" key="4">
    <source>
        <dbReference type="ARBA" id="ARBA00016392"/>
    </source>
</evidence>
<evidence type="ECO:0000256" key="3">
    <source>
        <dbReference type="ARBA" id="ARBA00009960"/>
    </source>
</evidence>
<protein>
    <recommendedName>
        <fullName evidence="4">NADH dehydrogenase [ubiquinone] 1 alpha subcomplex subunit 1</fullName>
    </recommendedName>
</protein>
<dbReference type="Proteomes" id="UP001055439">
    <property type="component" value="Chromosome 4"/>
</dbReference>
<comment type="function">
    <text evidence="1">Accessory subunit of the mitochondrial membrane respiratory chain NADH dehydrogenase (Complex I), that is believed not to be involved in catalysis. Complex I functions in the transfer of electrons from NADH to the respiratory chain. The immediate electron acceptor for the enzyme is believed to be ubiquinone.</text>
</comment>
<evidence type="ECO:0000313" key="15">
    <source>
        <dbReference type="Proteomes" id="UP001055439"/>
    </source>
</evidence>
<keyword evidence="5" id="KW-0813">Transport</keyword>
<gene>
    <name evidence="14" type="ORF">MUK42_31536</name>
</gene>
<evidence type="ECO:0000313" key="14">
    <source>
        <dbReference type="EMBL" id="URD97638.1"/>
    </source>
</evidence>
<dbReference type="PANTHER" id="PTHR17098:SF2">
    <property type="entry name" value="NADH DEHYDROGENASE [UBIQUINONE] 1 ALPHA SUBCOMPLEX SUBUNIT 1"/>
    <property type="match status" value="1"/>
</dbReference>
<sequence length="101" mass="11360">SSKSTDIDVRSEQPPFSPSLFVRFHPRPVESSVGIPPMAKLFWLEAVLPLGIIAGMLCVMGNAQYYIHRAAHGRPKHIGNDVWDVAMERRDKKIVEQYSAN</sequence>
<dbReference type="OrthoDB" id="1920692at2759"/>